<keyword evidence="2" id="KW-1185">Reference proteome</keyword>
<protein>
    <submittedName>
        <fullName evidence="1">Uncharacterized protein</fullName>
    </submittedName>
</protein>
<organism evidence="1 2">
    <name type="scientific">Nostoc sphaeroides CCNUC1</name>
    <dbReference type="NCBI Taxonomy" id="2653204"/>
    <lineage>
        <taxon>Bacteria</taxon>
        <taxon>Bacillati</taxon>
        <taxon>Cyanobacteriota</taxon>
        <taxon>Cyanophyceae</taxon>
        <taxon>Nostocales</taxon>
        <taxon>Nostocaceae</taxon>
        <taxon>Nostoc</taxon>
    </lineage>
</organism>
<name>A0A5P8WJV8_9NOSO</name>
<dbReference type="AlphaFoldDB" id="A0A5P8WJV8"/>
<evidence type="ECO:0000313" key="1">
    <source>
        <dbReference type="EMBL" id="QFS52129.1"/>
    </source>
</evidence>
<accession>A0A5P8WJV8</accession>
<gene>
    <name evidence="1" type="ORF">GXM_09623</name>
</gene>
<dbReference type="KEGG" id="nsh:GXM_09623"/>
<evidence type="ECO:0000313" key="2">
    <source>
        <dbReference type="Proteomes" id="UP000326678"/>
    </source>
</evidence>
<dbReference type="EMBL" id="CP045227">
    <property type="protein sequence ID" value="QFS52129.1"/>
    <property type="molecule type" value="Genomic_DNA"/>
</dbReference>
<sequence length="174" mass="19538">MEVPYVGRLGSRDNRECVYQFVAPDDERDLIFMQWLNRDELFSTESVSVNNNIVLSTPVIDTTLQLIPKNTEVVSVTNNIEFPTQVTDTSQSNPLSLNQVESPVNQGWKGLKLKLQQGLDNAGKFYTELVSTIGEAVGVADGEPYWNGYLGQWQVWVNFALGCKSVFCDWLVVV</sequence>
<proteinExistence type="predicted"/>
<reference evidence="1 2" key="1">
    <citation type="submission" date="2019-10" db="EMBL/GenBank/DDBJ databases">
        <title>Genomic and transcriptomic insights into the perfect genentic adaptation of a filamentous nitrogen-fixing cyanobacterium to rice fields.</title>
        <authorList>
            <person name="Chen Z."/>
        </authorList>
    </citation>
    <scope>NUCLEOTIDE SEQUENCE [LARGE SCALE GENOMIC DNA]</scope>
    <source>
        <strain evidence="1">CCNUC1</strain>
    </source>
</reference>
<dbReference type="Proteomes" id="UP000326678">
    <property type="component" value="Chromosome Gxm2"/>
</dbReference>